<keyword evidence="2" id="KW-1185">Reference proteome</keyword>
<evidence type="ECO:0000313" key="2">
    <source>
        <dbReference type="Proteomes" id="UP000246464"/>
    </source>
</evidence>
<evidence type="ECO:0000313" key="1">
    <source>
        <dbReference type="EMBL" id="AWP19657.1"/>
    </source>
</evidence>
<accession>A0A2U9CSS5</accession>
<proteinExistence type="predicted"/>
<dbReference type="AlphaFoldDB" id="A0A2U9CSS5"/>
<organism evidence="1 2">
    <name type="scientific">Scophthalmus maximus</name>
    <name type="common">Turbot</name>
    <name type="synonym">Psetta maxima</name>
    <dbReference type="NCBI Taxonomy" id="52904"/>
    <lineage>
        <taxon>Eukaryota</taxon>
        <taxon>Metazoa</taxon>
        <taxon>Chordata</taxon>
        <taxon>Craniata</taxon>
        <taxon>Vertebrata</taxon>
        <taxon>Euteleostomi</taxon>
        <taxon>Actinopterygii</taxon>
        <taxon>Neopterygii</taxon>
        <taxon>Teleostei</taxon>
        <taxon>Neoteleostei</taxon>
        <taxon>Acanthomorphata</taxon>
        <taxon>Carangaria</taxon>
        <taxon>Pleuronectiformes</taxon>
        <taxon>Pleuronectoidei</taxon>
        <taxon>Scophthalmidae</taxon>
        <taxon>Scophthalmus</taxon>
    </lineage>
</organism>
<dbReference type="Proteomes" id="UP000246464">
    <property type="component" value="Chromosome 20"/>
</dbReference>
<gene>
    <name evidence="1" type="ORF">SMAX5B_013246</name>
</gene>
<dbReference type="EMBL" id="CP026262">
    <property type="protein sequence ID" value="AWP19657.1"/>
    <property type="molecule type" value="Genomic_DNA"/>
</dbReference>
<reference evidence="1 2" key="1">
    <citation type="submission" date="2017-12" db="EMBL/GenBank/DDBJ databases">
        <title>Integrating genomic resources of turbot (Scophthalmus maximus) in depth evaluation of genetic and physical mapping variation across individuals.</title>
        <authorList>
            <person name="Martinez P."/>
        </authorList>
    </citation>
    <scope>NUCLEOTIDE SEQUENCE [LARGE SCALE GENOMIC DNA]</scope>
</reference>
<protein>
    <submittedName>
        <fullName evidence="1">Uncharacterized protein</fullName>
    </submittedName>
</protein>
<sequence>MFQSDSVKTCEFVPNTFRGTVFPTWVSTTPDWQKDFSLKMVQLLPSVAKLQRQHQLTLSSDVNTTCVIELTGCSYQATPVAAAPGV</sequence>
<name>A0A2U9CSS5_SCOMX</name>